<comment type="caution">
    <text evidence="1">The sequence shown here is derived from an EMBL/GenBank/DDBJ whole genome shotgun (WGS) entry which is preliminary data.</text>
</comment>
<dbReference type="EMBL" id="JAFNEN010000063">
    <property type="protein sequence ID" value="KAG8196932.1"/>
    <property type="molecule type" value="Genomic_DNA"/>
</dbReference>
<proteinExistence type="predicted"/>
<dbReference type="AlphaFoldDB" id="A0AAV6VJE2"/>
<evidence type="ECO:0000313" key="1">
    <source>
        <dbReference type="EMBL" id="KAG8196932.1"/>
    </source>
</evidence>
<sequence>MWNHHGNYGARTTNHLEGWHHALNKAVGKSHVDIFQFIKEIQKQHAKRQKQMIILDDGKKPPKIKPVYKRNNDKIINLTEEYVNRSITLAEFMSRIRHCFKK</sequence>
<evidence type="ECO:0000313" key="2">
    <source>
        <dbReference type="Proteomes" id="UP000827092"/>
    </source>
</evidence>
<gene>
    <name evidence="1" type="ORF">JTE90_027635</name>
</gene>
<reference evidence="1 2" key="1">
    <citation type="journal article" date="2022" name="Nat. Ecol. Evol.">
        <title>A masculinizing supergene underlies an exaggerated male reproductive morph in a spider.</title>
        <authorList>
            <person name="Hendrickx F."/>
            <person name="De Corte Z."/>
            <person name="Sonet G."/>
            <person name="Van Belleghem S.M."/>
            <person name="Kostlbacher S."/>
            <person name="Vangestel C."/>
        </authorList>
    </citation>
    <scope>NUCLEOTIDE SEQUENCE [LARGE SCALE GENOMIC DNA]</scope>
    <source>
        <strain evidence="1">W744_W776</strain>
    </source>
</reference>
<protein>
    <submittedName>
        <fullName evidence="1">Uncharacterized protein</fullName>
    </submittedName>
</protein>
<keyword evidence="2" id="KW-1185">Reference proteome</keyword>
<organism evidence="1 2">
    <name type="scientific">Oedothorax gibbosus</name>
    <dbReference type="NCBI Taxonomy" id="931172"/>
    <lineage>
        <taxon>Eukaryota</taxon>
        <taxon>Metazoa</taxon>
        <taxon>Ecdysozoa</taxon>
        <taxon>Arthropoda</taxon>
        <taxon>Chelicerata</taxon>
        <taxon>Arachnida</taxon>
        <taxon>Araneae</taxon>
        <taxon>Araneomorphae</taxon>
        <taxon>Entelegynae</taxon>
        <taxon>Araneoidea</taxon>
        <taxon>Linyphiidae</taxon>
        <taxon>Erigoninae</taxon>
        <taxon>Oedothorax</taxon>
    </lineage>
</organism>
<name>A0AAV6VJE2_9ARAC</name>
<dbReference type="Proteomes" id="UP000827092">
    <property type="component" value="Unassembled WGS sequence"/>
</dbReference>
<accession>A0AAV6VJE2</accession>